<dbReference type="Gene3D" id="3.40.630.30">
    <property type="match status" value="1"/>
</dbReference>
<keyword evidence="3" id="KW-1185">Reference proteome</keyword>
<dbReference type="Proteomes" id="UP001302222">
    <property type="component" value="Unassembled WGS sequence"/>
</dbReference>
<dbReference type="SUPFAM" id="SSF55729">
    <property type="entry name" value="Acyl-CoA N-acyltransferases (Nat)"/>
    <property type="match status" value="1"/>
</dbReference>
<dbReference type="Pfam" id="PF00583">
    <property type="entry name" value="Acetyltransf_1"/>
    <property type="match status" value="1"/>
</dbReference>
<organism evidence="2 3">
    <name type="scientific">Arcicella lustrica</name>
    <dbReference type="NCBI Taxonomy" id="2984196"/>
    <lineage>
        <taxon>Bacteria</taxon>
        <taxon>Pseudomonadati</taxon>
        <taxon>Bacteroidota</taxon>
        <taxon>Cytophagia</taxon>
        <taxon>Cytophagales</taxon>
        <taxon>Flectobacillaceae</taxon>
        <taxon>Arcicella</taxon>
    </lineage>
</organism>
<dbReference type="PROSITE" id="PS51186">
    <property type="entry name" value="GNAT"/>
    <property type="match status" value="1"/>
</dbReference>
<comment type="caution">
    <text evidence="2">The sequence shown here is derived from an EMBL/GenBank/DDBJ whole genome shotgun (WGS) entry which is preliminary data.</text>
</comment>
<sequence length="251" mass="28795">MEKLSASEVLTNNYTVQVATTEHLHLAEAICHEMEESAKARGTGIAKRSPEYLRDKINEGKAIIATDSEGNFIGFCYVETWEHGKFVANSGLIVKPEWRKYGIAKAVKARAFELSRTRYPDAKIIGITTSLAVMKINSELGYEPTTFSELPVNDAFWKGCQSCVNYDVLTRTDRKHCLCTGMIFDPEWERKKAEREKEGDEANIEHTQEDTHEKWNFLKDVKVLERLKNIKEKMFLKMAERRANKLIANRD</sequence>
<proteinExistence type="predicted"/>
<reference evidence="2 3" key="1">
    <citation type="submission" date="2023-12" db="EMBL/GenBank/DDBJ databases">
        <title>Novel species of the genus Arcicella isolated from rivers.</title>
        <authorList>
            <person name="Lu H."/>
        </authorList>
    </citation>
    <scope>NUCLEOTIDE SEQUENCE [LARGE SCALE GENOMIC DNA]</scope>
    <source>
        <strain evidence="2 3">DC25W</strain>
    </source>
</reference>
<dbReference type="RefSeq" id="WP_323254832.1">
    <property type="nucleotide sequence ID" value="NZ_JAYGIM010000001.1"/>
</dbReference>
<evidence type="ECO:0000313" key="3">
    <source>
        <dbReference type="Proteomes" id="UP001302222"/>
    </source>
</evidence>
<dbReference type="EMBL" id="JAYGIM010000001">
    <property type="protein sequence ID" value="MEA5425030.1"/>
    <property type="molecule type" value="Genomic_DNA"/>
</dbReference>
<evidence type="ECO:0000313" key="2">
    <source>
        <dbReference type="EMBL" id="MEA5425030.1"/>
    </source>
</evidence>
<protein>
    <submittedName>
        <fullName evidence="2">GNAT family N-acetyltransferase</fullName>
    </submittedName>
</protein>
<dbReference type="InterPro" id="IPR016181">
    <property type="entry name" value="Acyl_CoA_acyltransferase"/>
</dbReference>
<dbReference type="InterPro" id="IPR000182">
    <property type="entry name" value="GNAT_dom"/>
</dbReference>
<accession>A0ABU5SCM1</accession>
<evidence type="ECO:0000259" key="1">
    <source>
        <dbReference type="PROSITE" id="PS51186"/>
    </source>
</evidence>
<gene>
    <name evidence="2" type="ORF">VB798_00505</name>
</gene>
<name>A0ABU5SCM1_9BACT</name>
<feature type="domain" description="N-acetyltransferase" evidence="1">
    <location>
        <begin position="14"/>
        <end position="163"/>
    </location>
</feature>